<feature type="compositionally biased region" description="Pro residues" evidence="1">
    <location>
        <begin position="1"/>
        <end position="17"/>
    </location>
</feature>
<sequence>MPPACTPGPSTPGPRPSTPGSAGAAATPGTIRRRVLPSSTTNNTTTANALPNTTFPPRTPRTPASSTGPVCTTDATLFRSVNIHTAKCTECDKRNKAIMRRCPGCTFQVCTPCFEKREKEGRGLRHGISMSGSASPATARTVRVRVVSSSGGGAGEGDKGVQELGKGKEAVKQEVLPKKRAAVKKKKKSARFVDSEDEEDEELSSEGYDPEEHGTPTPSKRRRSTLTMERSASECAPPQRVIRKRPVPSSNSTNRAPTTPSPGNTDGVQASPEMARGEMGVNELMRTYGVNTAENPYDEHLLSRREPVVYNPTIRIPEIIKRGFKPRPSSEEIQRNIQEKTRKKLREQQRIRSASAAADDESLQYPQDQRTKAPVNDDALTVRMFVETEAAKYRDDVTMDEDENKALAGLLEAEALSWGTRTFRTLTPDEQSLMRPGLNVRLDLLSDPEAAKSELAALLKEHAAEKLWRIQEDQAC</sequence>
<evidence type="ECO:0000313" key="2">
    <source>
        <dbReference type="EMBL" id="KAF2848652.1"/>
    </source>
</evidence>
<feature type="compositionally biased region" description="Low complexity" evidence="1">
    <location>
        <begin position="18"/>
        <end position="69"/>
    </location>
</feature>
<feature type="region of interest" description="Disordered" evidence="1">
    <location>
        <begin position="1"/>
        <end position="71"/>
    </location>
</feature>
<feature type="compositionally biased region" description="Acidic residues" evidence="1">
    <location>
        <begin position="195"/>
        <end position="204"/>
    </location>
</feature>
<proteinExistence type="predicted"/>
<feature type="compositionally biased region" description="Polar residues" evidence="1">
    <location>
        <begin position="248"/>
        <end position="268"/>
    </location>
</feature>
<feature type="region of interest" description="Disordered" evidence="1">
    <location>
        <begin position="148"/>
        <end position="272"/>
    </location>
</feature>
<name>A0A6A7AZU6_9PLEO</name>
<evidence type="ECO:0000313" key="3">
    <source>
        <dbReference type="Proteomes" id="UP000799423"/>
    </source>
</evidence>
<feature type="compositionally biased region" description="Basic and acidic residues" evidence="1">
    <location>
        <begin position="156"/>
        <end position="177"/>
    </location>
</feature>
<feature type="region of interest" description="Disordered" evidence="1">
    <location>
        <begin position="349"/>
        <end position="372"/>
    </location>
</feature>
<accession>A0A6A7AZU6</accession>
<dbReference type="Proteomes" id="UP000799423">
    <property type="component" value="Unassembled WGS sequence"/>
</dbReference>
<dbReference type="OrthoDB" id="4755622at2759"/>
<keyword evidence="3" id="KW-1185">Reference proteome</keyword>
<dbReference type="AlphaFoldDB" id="A0A6A7AZU6"/>
<dbReference type="EMBL" id="MU006316">
    <property type="protein sequence ID" value="KAF2848652.1"/>
    <property type="molecule type" value="Genomic_DNA"/>
</dbReference>
<organism evidence="2 3">
    <name type="scientific">Plenodomus tracheiphilus IPT5</name>
    <dbReference type="NCBI Taxonomy" id="1408161"/>
    <lineage>
        <taxon>Eukaryota</taxon>
        <taxon>Fungi</taxon>
        <taxon>Dikarya</taxon>
        <taxon>Ascomycota</taxon>
        <taxon>Pezizomycotina</taxon>
        <taxon>Dothideomycetes</taxon>
        <taxon>Pleosporomycetidae</taxon>
        <taxon>Pleosporales</taxon>
        <taxon>Pleosporineae</taxon>
        <taxon>Leptosphaeriaceae</taxon>
        <taxon>Plenodomus</taxon>
    </lineage>
</organism>
<protein>
    <submittedName>
        <fullName evidence="2">Uncharacterized protein</fullName>
    </submittedName>
</protein>
<reference evidence="2" key="1">
    <citation type="submission" date="2020-01" db="EMBL/GenBank/DDBJ databases">
        <authorList>
            <consortium name="DOE Joint Genome Institute"/>
            <person name="Haridas S."/>
            <person name="Albert R."/>
            <person name="Binder M."/>
            <person name="Bloem J."/>
            <person name="Labutti K."/>
            <person name="Salamov A."/>
            <person name="Andreopoulos B."/>
            <person name="Baker S.E."/>
            <person name="Barry K."/>
            <person name="Bills G."/>
            <person name="Bluhm B.H."/>
            <person name="Cannon C."/>
            <person name="Castanera R."/>
            <person name="Culley D.E."/>
            <person name="Daum C."/>
            <person name="Ezra D."/>
            <person name="Gonzalez J.B."/>
            <person name="Henrissat B."/>
            <person name="Kuo A."/>
            <person name="Liang C."/>
            <person name="Lipzen A."/>
            <person name="Lutzoni F."/>
            <person name="Magnuson J."/>
            <person name="Mondo S."/>
            <person name="Nolan M."/>
            <person name="Ohm R."/>
            <person name="Pangilinan J."/>
            <person name="Park H.-J."/>
            <person name="Ramirez L."/>
            <person name="Alfaro M."/>
            <person name="Sun H."/>
            <person name="Tritt A."/>
            <person name="Yoshinaga Y."/>
            <person name="Zwiers L.-H."/>
            <person name="Turgeon B.G."/>
            <person name="Goodwin S.B."/>
            <person name="Spatafora J.W."/>
            <person name="Crous P.W."/>
            <person name="Grigoriev I.V."/>
        </authorList>
    </citation>
    <scope>NUCLEOTIDE SEQUENCE</scope>
    <source>
        <strain evidence="2">IPT5</strain>
    </source>
</reference>
<evidence type="ECO:0000256" key="1">
    <source>
        <dbReference type="SAM" id="MobiDB-lite"/>
    </source>
</evidence>
<feature type="compositionally biased region" description="Basic residues" evidence="1">
    <location>
        <begin position="178"/>
        <end position="190"/>
    </location>
</feature>
<gene>
    <name evidence="2" type="ORF">T440DRAFT_491062</name>
</gene>